<feature type="domain" description="Sulfotransferase" evidence="19">
    <location>
        <begin position="611"/>
        <end position="814"/>
    </location>
</feature>
<dbReference type="PANTHER" id="PTHR10605:SF56">
    <property type="entry name" value="BIFUNCTIONAL HEPARAN SULFATE N-DEACETYLASE_N-SULFOTRANSFERASE"/>
    <property type="match status" value="1"/>
</dbReference>
<dbReference type="InterPro" id="IPR021930">
    <property type="entry name" value="Heparan_SO4_deacetylase_dom"/>
</dbReference>
<evidence type="ECO:0000256" key="13">
    <source>
        <dbReference type="ARBA" id="ARBA00023157"/>
    </source>
</evidence>
<dbReference type="Proteomes" id="UP000678393">
    <property type="component" value="Unassembled WGS sequence"/>
</dbReference>
<dbReference type="InterPro" id="IPR027417">
    <property type="entry name" value="P-loop_NTPase"/>
</dbReference>
<keyword evidence="7 18" id="KW-0812">Transmembrane</keyword>
<evidence type="ECO:0000259" key="19">
    <source>
        <dbReference type="Pfam" id="PF00685"/>
    </source>
</evidence>
<evidence type="ECO:0000259" key="21">
    <source>
        <dbReference type="Pfam" id="PF25119"/>
    </source>
</evidence>
<evidence type="ECO:0000256" key="16">
    <source>
        <dbReference type="PIRSR" id="PIRSR637359-1"/>
    </source>
</evidence>
<keyword evidence="11" id="KW-0333">Golgi apparatus</keyword>
<keyword evidence="8" id="KW-0378">Hydrolase</keyword>
<keyword evidence="23" id="KW-1185">Reference proteome</keyword>
<evidence type="ECO:0000256" key="10">
    <source>
        <dbReference type="ARBA" id="ARBA00022989"/>
    </source>
</evidence>
<organism evidence="22 23">
    <name type="scientific">Candidula unifasciata</name>
    <dbReference type="NCBI Taxonomy" id="100452"/>
    <lineage>
        <taxon>Eukaryota</taxon>
        <taxon>Metazoa</taxon>
        <taxon>Spiralia</taxon>
        <taxon>Lophotrochozoa</taxon>
        <taxon>Mollusca</taxon>
        <taxon>Gastropoda</taxon>
        <taxon>Heterobranchia</taxon>
        <taxon>Euthyneura</taxon>
        <taxon>Panpulmonata</taxon>
        <taxon>Eupulmonata</taxon>
        <taxon>Stylommatophora</taxon>
        <taxon>Helicina</taxon>
        <taxon>Helicoidea</taxon>
        <taxon>Geomitridae</taxon>
        <taxon>Candidula</taxon>
    </lineage>
</organism>
<protein>
    <recommendedName>
        <fullName evidence="5">[heparan sulfate]-glucosamine N-sulfotransferase</fullName>
        <ecNumber evidence="5">2.8.2.8</ecNumber>
    </recommendedName>
</protein>
<evidence type="ECO:0000256" key="5">
    <source>
        <dbReference type="ARBA" id="ARBA00012979"/>
    </source>
</evidence>
<feature type="binding site" evidence="17">
    <location>
        <position position="718"/>
    </location>
    <ligand>
        <name>3'-phosphoadenylyl sulfate</name>
        <dbReference type="ChEBI" id="CHEBI:58339"/>
    </ligand>
</feature>
<evidence type="ECO:0000256" key="15">
    <source>
        <dbReference type="ARBA" id="ARBA00023268"/>
    </source>
</evidence>
<comment type="similarity">
    <text evidence="4">Belongs to the sulfotransferase 1 family. NDST subfamily.</text>
</comment>
<dbReference type="Pfam" id="PF12062">
    <property type="entry name" value="HSNSD-CE"/>
    <property type="match status" value="1"/>
</dbReference>
<dbReference type="SUPFAM" id="SSF52540">
    <property type="entry name" value="P-loop containing nucleoside triphosphate hydrolases"/>
    <property type="match status" value="1"/>
</dbReference>
<dbReference type="EC" id="2.8.2.8" evidence="5"/>
<evidence type="ECO:0000256" key="7">
    <source>
        <dbReference type="ARBA" id="ARBA00022692"/>
    </source>
</evidence>
<dbReference type="GO" id="GO:0016787">
    <property type="term" value="F:hydrolase activity"/>
    <property type="evidence" value="ECO:0007669"/>
    <property type="project" value="UniProtKB-KW"/>
</dbReference>
<keyword evidence="10 18" id="KW-1133">Transmembrane helix</keyword>
<keyword evidence="15" id="KW-0511">Multifunctional enzyme</keyword>
<dbReference type="InterPro" id="IPR056793">
    <property type="entry name" value="HSNSD_N"/>
</dbReference>
<dbReference type="GO" id="GO:0000139">
    <property type="term" value="C:Golgi membrane"/>
    <property type="evidence" value="ECO:0007669"/>
    <property type="project" value="UniProtKB-SubCell"/>
</dbReference>
<evidence type="ECO:0000256" key="12">
    <source>
        <dbReference type="ARBA" id="ARBA00023136"/>
    </source>
</evidence>
<keyword evidence="12 18" id="KW-0472">Membrane</keyword>
<dbReference type="GO" id="GO:0019213">
    <property type="term" value="F:deacetylase activity"/>
    <property type="evidence" value="ECO:0007669"/>
    <property type="project" value="TreeGrafter"/>
</dbReference>
<accession>A0A8S4A1Y8</accession>
<dbReference type="OrthoDB" id="8958249at2759"/>
<evidence type="ECO:0000256" key="6">
    <source>
        <dbReference type="ARBA" id="ARBA00022679"/>
    </source>
</evidence>
<comment type="pathway">
    <text evidence="3">Glycan metabolism; heparan sulfate biosynthesis.</text>
</comment>
<proteinExistence type="inferred from homology"/>
<feature type="domain" description="Heparan sulphate-N-deacetylase deacetylase" evidence="20">
    <location>
        <begin position="318"/>
        <end position="521"/>
    </location>
</feature>
<keyword evidence="13" id="KW-1015">Disulfide bond</keyword>
<dbReference type="InterPro" id="IPR037359">
    <property type="entry name" value="NST/OST"/>
</dbReference>
<keyword evidence="6" id="KW-0808">Transferase</keyword>
<feature type="domain" description="Heparan sulfate-N-deacetylase N-terminal" evidence="21">
    <location>
        <begin position="93"/>
        <end position="308"/>
    </location>
</feature>
<evidence type="ECO:0000256" key="8">
    <source>
        <dbReference type="ARBA" id="ARBA00022801"/>
    </source>
</evidence>
<evidence type="ECO:0000256" key="14">
    <source>
        <dbReference type="ARBA" id="ARBA00023180"/>
    </source>
</evidence>
<evidence type="ECO:0000313" key="23">
    <source>
        <dbReference type="Proteomes" id="UP000678393"/>
    </source>
</evidence>
<feature type="active site" description="For sulfotransferase activity" evidence="16">
    <location>
        <position position="620"/>
    </location>
</feature>
<name>A0A8S4A1Y8_9EUPU</name>
<evidence type="ECO:0000256" key="4">
    <source>
        <dbReference type="ARBA" id="ARBA00010420"/>
    </source>
</evidence>
<dbReference type="Pfam" id="PF00685">
    <property type="entry name" value="Sulfotransfer_1"/>
    <property type="match status" value="1"/>
</dbReference>
<evidence type="ECO:0000256" key="17">
    <source>
        <dbReference type="PIRSR" id="PIRSR637359-2"/>
    </source>
</evidence>
<feature type="transmembrane region" description="Helical" evidence="18">
    <location>
        <begin position="24"/>
        <end position="47"/>
    </location>
</feature>
<comment type="pathway">
    <text evidence="2">Glycan metabolism; heparin biosynthesis.</text>
</comment>
<dbReference type="AlphaFoldDB" id="A0A8S4A1Y8"/>
<gene>
    <name evidence="22" type="ORF">CUNI_LOCUS18614</name>
</gene>
<evidence type="ECO:0000256" key="2">
    <source>
        <dbReference type="ARBA" id="ARBA00004841"/>
    </source>
</evidence>
<evidence type="ECO:0000256" key="9">
    <source>
        <dbReference type="ARBA" id="ARBA00022968"/>
    </source>
</evidence>
<evidence type="ECO:0000256" key="11">
    <source>
        <dbReference type="ARBA" id="ARBA00023034"/>
    </source>
</evidence>
<feature type="non-terminal residue" evidence="22">
    <location>
        <position position="816"/>
    </location>
</feature>
<evidence type="ECO:0000256" key="18">
    <source>
        <dbReference type="SAM" id="Phobius"/>
    </source>
</evidence>
<dbReference type="InterPro" id="IPR000863">
    <property type="entry name" value="Sulfotransferase_dom"/>
</dbReference>
<dbReference type="GO" id="GO:0015016">
    <property type="term" value="F:heparan sulfate N-sulfotransferase activity"/>
    <property type="evidence" value="ECO:0007669"/>
    <property type="project" value="UniProtKB-EC"/>
</dbReference>
<reference evidence="22" key="1">
    <citation type="submission" date="2021-04" db="EMBL/GenBank/DDBJ databases">
        <authorList>
            <consortium name="Molecular Ecology Group"/>
        </authorList>
    </citation>
    <scope>NUCLEOTIDE SEQUENCE</scope>
</reference>
<dbReference type="PANTHER" id="PTHR10605">
    <property type="entry name" value="HEPARAN SULFATE SULFOTRANSFERASE"/>
    <property type="match status" value="1"/>
</dbReference>
<evidence type="ECO:0000313" key="22">
    <source>
        <dbReference type="EMBL" id="CAG5133056.1"/>
    </source>
</evidence>
<keyword evidence="14" id="KW-0325">Glycoprotein</keyword>
<keyword evidence="9" id="KW-0735">Signal-anchor</keyword>
<evidence type="ECO:0000256" key="3">
    <source>
        <dbReference type="ARBA" id="ARBA00005093"/>
    </source>
</evidence>
<comment type="subcellular location">
    <subcellularLocation>
        <location evidence="1">Golgi apparatus membrane</location>
        <topology evidence="1">Single-pass type II membrane protein</topology>
    </subcellularLocation>
</comment>
<dbReference type="Pfam" id="PF25119">
    <property type="entry name" value="HSNSD_N"/>
    <property type="match status" value="1"/>
</dbReference>
<comment type="caution">
    <text evidence="22">The sequence shown here is derived from an EMBL/GenBank/DDBJ whole genome shotgun (WGS) entry which is preliminary data.</text>
</comment>
<sequence>MLFRREIRLFTSLSRLLTFKRCSLLRTLVLILLLSLISSLFFLYHIMDSGIRTPRANPPVPHIRCLVEPSLRDSGTELPTKHKTDERLRLAHRALLITEVQNSKNGQKIRYFLSSLRIDVKVELKSRTLPALSNKKSGRFAVIVFENYNSYLEMDSWNRQLIDKYCHDYHVGIIGFVKPFEDTVGMVRHVDGYHITFQYNLELEDYKPNLDSAVWRVLRPGDAWRGFLPDKWTVFHSNHNTYQPLAFSKLSSNFLEFDTGEAKDLQTFKYVTAVLDLGKIDGISKILIGNDLSFWLHTLVLVDALSYLSFGKLELQLERYIQVDVDDIFVGKEGIRMKVPDVEALVTAQERLQTEIEGFQFNLGFSGGFYLYGTEEEDSGDRKLIEHRKKFRWFSHMYRHEQPHKFTQDVIEKSMRANKQFAEEHDIQVYSQYAVAPHHSGVYPVYDPLFTSWREVWGVKTTSTEEYPKLMPPWKRRGFIHRGIMVLPRQTCGLFTTTVFSSDYKGGLAGLDASIQGGEIFQTILTTPISIFMTHLSNYGNDRLALYMLESVVKFVKCWTNLRLVSVSPVELGLKYFEMYPQDKDPLWTNPCDYSRHMSIWPANKTCDKLPDFIIVGPQKTGTTALHSFLSQHPSIVSSFANPKTFEEIQFFNSNNYFQGLDWYMEFFPRPVKPNMTLLFEKSANYFESEVVPRRIAALLPRAKIVVILMNPAKRAYSWYQHMRSHNDPTALNHTFLEVISATDMASPGLRSLRNRCLTPGLYAQHLLRWLDFFPAKQIHIVHSDELRNDPINVMHYLQKFLHVQPIIDYSQHLRL</sequence>
<evidence type="ECO:0000259" key="20">
    <source>
        <dbReference type="Pfam" id="PF12062"/>
    </source>
</evidence>
<evidence type="ECO:0000256" key="1">
    <source>
        <dbReference type="ARBA" id="ARBA00004323"/>
    </source>
</evidence>
<dbReference type="EMBL" id="CAJHNH020005890">
    <property type="protein sequence ID" value="CAG5133056.1"/>
    <property type="molecule type" value="Genomic_DNA"/>
</dbReference>
<dbReference type="Gene3D" id="3.40.50.300">
    <property type="entry name" value="P-loop containing nucleotide triphosphate hydrolases"/>
    <property type="match status" value="1"/>
</dbReference>